<evidence type="ECO:0000256" key="2">
    <source>
        <dbReference type="SAM" id="SignalP"/>
    </source>
</evidence>
<evidence type="ECO:0008006" key="5">
    <source>
        <dbReference type="Google" id="ProtNLM"/>
    </source>
</evidence>
<protein>
    <recommendedName>
        <fullName evidence="5">AAA+ family ATPase</fullName>
    </recommendedName>
</protein>
<accession>A0A1M5EQB3</accession>
<feature type="compositionally biased region" description="Basic and acidic residues" evidence="1">
    <location>
        <begin position="84"/>
        <end position="95"/>
    </location>
</feature>
<evidence type="ECO:0000256" key="1">
    <source>
        <dbReference type="SAM" id="MobiDB-lite"/>
    </source>
</evidence>
<dbReference type="RefSeq" id="WP_073146305.1">
    <property type="nucleotide sequence ID" value="NZ_FQUV01000013.1"/>
</dbReference>
<dbReference type="Proteomes" id="UP000184144">
    <property type="component" value="Unassembled WGS sequence"/>
</dbReference>
<proteinExistence type="predicted"/>
<feature type="region of interest" description="Disordered" evidence="1">
    <location>
        <begin position="77"/>
        <end position="103"/>
    </location>
</feature>
<dbReference type="STRING" id="1486859.SAMN05444273_11353"/>
<name>A0A1M5EQB3_9RHOB</name>
<reference evidence="4" key="1">
    <citation type="submission" date="2016-11" db="EMBL/GenBank/DDBJ databases">
        <authorList>
            <person name="Varghese N."/>
            <person name="Submissions S."/>
        </authorList>
    </citation>
    <scope>NUCLEOTIDE SEQUENCE [LARGE SCALE GENOMIC DNA]</scope>
    <source>
        <strain evidence="4">DSM 100566</strain>
    </source>
</reference>
<dbReference type="EMBL" id="FQUV01000013">
    <property type="protein sequence ID" value="SHF81356.1"/>
    <property type="molecule type" value="Genomic_DNA"/>
</dbReference>
<sequence length="103" mass="11126">MKQLLLICSLALSSLPAAAQEKSPPFGLGDLAPLAENFRELFEGFADDMMPLMEQLADKMSDLNAYEAPEVLPNGDILIRKKPKADDGPDAEPKVNPDGSIDL</sequence>
<feature type="chain" id="PRO_5012115566" description="AAA+ family ATPase" evidence="2">
    <location>
        <begin position="20"/>
        <end position="103"/>
    </location>
</feature>
<keyword evidence="2" id="KW-0732">Signal</keyword>
<feature type="signal peptide" evidence="2">
    <location>
        <begin position="1"/>
        <end position="19"/>
    </location>
</feature>
<keyword evidence="4" id="KW-1185">Reference proteome</keyword>
<gene>
    <name evidence="3" type="ORF">SAMN05444273_11353</name>
</gene>
<dbReference type="OrthoDB" id="7308154at2"/>
<organism evidence="3 4">
    <name type="scientific">Litoreibacter ascidiaceicola</name>
    <dbReference type="NCBI Taxonomy" id="1486859"/>
    <lineage>
        <taxon>Bacteria</taxon>
        <taxon>Pseudomonadati</taxon>
        <taxon>Pseudomonadota</taxon>
        <taxon>Alphaproteobacteria</taxon>
        <taxon>Rhodobacterales</taxon>
        <taxon>Roseobacteraceae</taxon>
        <taxon>Litoreibacter</taxon>
    </lineage>
</organism>
<dbReference type="AlphaFoldDB" id="A0A1M5EQB3"/>
<evidence type="ECO:0000313" key="4">
    <source>
        <dbReference type="Proteomes" id="UP000184144"/>
    </source>
</evidence>
<evidence type="ECO:0000313" key="3">
    <source>
        <dbReference type="EMBL" id="SHF81356.1"/>
    </source>
</evidence>